<evidence type="ECO:0000256" key="9">
    <source>
        <dbReference type="SAM" id="Phobius"/>
    </source>
</evidence>
<dbReference type="Proteomes" id="UP000030680">
    <property type="component" value="Unassembled WGS sequence"/>
</dbReference>
<dbReference type="GO" id="GO:0009306">
    <property type="term" value="P:protein secretion"/>
    <property type="evidence" value="ECO:0007669"/>
    <property type="project" value="InterPro"/>
</dbReference>
<dbReference type="InterPro" id="IPR038379">
    <property type="entry name" value="SecE_sf"/>
</dbReference>
<reference evidence="11" key="1">
    <citation type="journal article" date="2013" name="Science">
        <title>Gene transfer from bacteria and archaea facilitated evolution of an extremophilic eukaryote.</title>
        <authorList>
            <person name="Schonknecht G."/>
            <person name="Chen W.H."/>
            <person name="Ternes C.M."/>
            <person name="Barbier G.G."/>
            <person name="Shrestha R.P."/>
            <person name="Stanke M."/>
            <person name="Brautigam A."/>
            <person name="Baker B.J."/>
            <person name="Banfield J.F."/>
            <person name="Garavito R.M."/>
            <person name="Carr K."/>
            <person name="Wilkerson C."/>
            <person name="Rensing S.A."/>
            <person name="Gagneul D."/>
            <person name="Dickenson N.E."/>
            <person name="Oesterhelt C."/>
            <person name="Lercher M.J."/>
            <person name="Weber A.P."/>
        </authorList>
    </citation>
    <scope>NUCLEOTIDE SEQUENCE [LARGE SCALE GENOMIC DNA]</scope>
    <source>
        <strain evidence="11">074W</strain>
    </source>
</reference>
<keyword evidence="8 9" id="KW-0472">Membrane</keyword>
<comment type="subcellular location">
    <subcellularLocation>
        <location evidence="1">Membrane</location>
    </subcellularLocation>
</comment>
<keyword evidence="7" id="KW-0811">Translocation</keyword>
<dbReference type="Pfam" id="PF00584">
    <property type="entry name" value="SecE"/>
    <property type="match status" value="1"/>
</dbReference>
<keyword evidence="5" id="KW-0653">Protein transport</keyword>
<comment type="similarity">
    <text evidence="2">Belongs to the SecE/SEC61-gamma family.</text>
</comment>
<dbReference type="HAMAP" id="MF_00422">
    <property type="entry name" value="SecE"/>
    <property type="match status" value="1"/>
</dbReference>
<evidence type="ECO:0000256" key="4">
    <source>
        <dbReference type="ARBA" id="ARBA00022692"/>
    </source>
</evidence>
<evidence type="ECO:0000256" key="7">
    <source>
        <dbReference type="ARBA" id="ARBA00023010"/>
    </source>
</evidence>
<evidence type="ECO:0000256" key="6">
    <source>
        <dbReference type="ARBA" id="ARBA00022989"/>
    </source>
</evidence>
<protein>
    <recommendedName>
        <fullName evidence="12">Preprotein translocase subunit SecE</fullName>
    </recommendedName>
</protein>
<keyword evidence="4 9" id="KW-0812">Transmembrane</keyword>
<evidence type="ECO:0000313" key="11">
    <source>
        <dbReference type="Proteomes" id="UP000030680"/>
    </source>
</evidence>
<sequence length="184" mass="21039">MFLTQCQVLLVACSRSYHPTCCLSEKRPYFVNSSRFHLHTFCWRKRSTGYKAFAVWVSSKDRENPSSLNGTKDLANDSQLPVKKPTLLDSAVESSRQQKSRLESLSNSYLNTGESLEEEEEEEPTSIRQFMGELWEELKQVEWPTLKQALQELVILSLGISVVAGFIYLVDALFSYIAAILYLK</sequence>
<evidence type="ECO:0000256" key="8">
    <source>
        <dbReference type="ARBA" id="ARBA00023136"/>
    </source>
</evidence>
<keyword evidence="11" id="KW-1185">Reference proteome</keyword>
<gene>
    <name evidence="10" type="ORF">Gasu_49710</name>
</gene>
<evidence type="ECO:0000256" key="5">
    <source>
        <dbReference type="ARBA" id="ARBA00022927"/>
    </source>
</evidence>
<keyword evidence="6 9" id="KW-1133">Transmembrane helix</keyword>
<dbReference type="NCBIfam" id="TIGR00964">
    <property type="entry name" value="secE_bact"/>
    <property type="match status" value="1"/>
</dbReference>
<dbReference type="GO" id="GO:0008320">
    <property type="term" value="F:protein transmembrane transporter activity"/>
    <property type="evidence" value="ECO:0007669"/>
    <property type="project" value="InterPro"/>
</dbReference>
<evidence type="ECO:0000313" key="10">
    <source>
        <dbReference type="EMBL" id="EME27523.1"/>
    </source>
</evidence>
<evidence type="ECO:0000256" key="1">
    <source>
        <dbReference type="ARBA" id="ARBA00004370"/>
    </source>
</evidence>
<dbReference type="InterPro" id="IPR001901">
    <property type="entry name" value="Translocase_SecE/Sec61-g"/>
</dbReference>
<dbReference type="Gene3D" id="1.20.5.1030">
    <property type="entry name" value="Preprotein translocase secy subunit"/>
    <property type="match status" value="1"/>
</dbReference>
<proteinExistence type="inferred from homology"/>
<dbReference type="AlphaFoldDB" id="M2XV45"/>
<dbReference type="GO" id="GO:0006886">
    <property type="term" value="P:intracellular protein transport"/>
    <property type="evidence" value="ECO:0007669"/>
    <property type="project" value="InterPro"/>
</dbReference>
<name>M2XV45_GALSU</name>
<evidence type="ECO:0000256" key="3">
    <source>
        <dbReference type="ARBA" id="ARBA00022448"/>
    </source>
</evidence>
<keyword evidence="3" id="KW-0813">Transport</keyword>
<dbReference type="GO" id="GO:0016020">
    <property type="term" value="C:membrane"/>
    <property type="evidence" value="ECO:0007669"/>
    <property type="project" value="UniProtKB-SubCell"/>
</dbReference>
<dbReference type="InterPro" id="IPR005807">
    <property type="entry name" value="SecE_bac"/>
</dbReference>
<dbReference type="GeneID" id="17086425"/>
<organism evidence="10 11">
    <name type="scientific">Galdieria sulphuraria</name>
    <name type="common">Red alga</name>
    <dbReference type="NCBI Taxonomy" id="130081"/>
    <lineage>
        <taxon>Eukaryota</taxon>
        <taxon>Rhodophyta</taxon>
        <taxon>Bangiophyceae</taxon>
        <taxon>Galdieriales</taxon>
        <taxon>Galdieriaceae</taxon>
        <taxon>Galdieria</taxon>
    </lineage>
</organism>
<dbReference type="Gramene" id="EME27523">
    <property type="protein sequence ID" value="EME27523"/>
    <property type="gene ID" value="Gasu_49710"/>
</dbReference>
<dbReference type="OrthoDB" id="8471at2759"/>
<evidence type="ECO:0000256" key="2">
    <source>
        <dbReference type="ARBA" id="ARBA00008274"/>
    </source>
</evidence>
<evidence type="ECO:0008006" key="12">
    <source>
        <dbReference type="Google" id="ProtNLM"/>
    </source>
</evidence>
<dbReference type="KEGG" id="gsl:Gasu_49710"/>
<feature type="transmembrane region" description="Helical" evidence="9">
    <location>
        <begin position="153"/>
        <end position="183"/>
    </location>
</feature>
<accession>M2XV45</accession>
<dbReference type="EMBL" id="KB454531">
    <property type="protein sequence ID" value="EME27523.1"/>
    <property type="molecule type" value="Genomic_DNA"/>
</dbReference>
<dbReference type="GO" id="GO:0006605">
    <property type="term" value="P:protein targeting"/>
    <property type="evidence" value="ECO:0007669"/>
    <property type="project" value="InterPro"/>
</dbReference>
<dbReference type="RefSeq" id="XP_005704043.1">
    <property type="nucleotide sequence ID" value="XM_005703986.1"/>
</dbReference>